<dbReference type="InterPro" id="IPR001375">
    <property type="entry name" value="Peptidase_S9_cat"/>
</dbReference>
<dbReference type="Gene3D" id="3.40.50.1820">
    <property type="entry name" value="alpha/beta hydrolase"/>
    <property type="match status" value="1"/>
</dbReference>
<dbReference type="SUPFAM" id="SSF53474">
    <property type="entry name" value="alpha/beta-Hydrolases"/>
    <property type="match status" value="2"/>
</dbReference>
<reference evidence="5" key="1">
    <citation type="submission" date="2017-10" db="EMBL/GenBank/DDBJ databases">
        <title>Resolving the taxonomy of Roseburia spp., Eubacterium rectale and Agathobacter spp. through phylogenomic analysis.</title>
        <authorList>
            <person name="Sheridan P.O."/>
            <person name="Walker A.W."/>
            <person name="Duncan S.H."/>
            <person name="Scott K.P."/>
            <person name="Toole P.W.O."/>
            <person name="Luis P."/>
            <person name="Flint H.J."/>
        </authorList>
    </citation>
    <scope>NUCLEOTIDE SEQUENCE [LARGE SCALE GENOMIC DNA]</scope>
    <source>
        <strain evidence="5">JK10</strain>
    </source>
</reference>
<dbReference type="PANTHER" id="PTHR43037:SF1">
    <property type="entry name" value="BLL1128 PROTEIN"/>
    <property type="match status" value="1"/>
</dbReference>
<evidence type="ECO:0000256" key="2">
    <source>
        <dbReference type="SAM" id="SignalP"/>
    </source>
</evidence>
<organism evidence="5 6">
    <name type="scientific">Pseudobutyrivibrio ruminis</name>
    <dbReference type="NCBI Taxonomy" id="46206"/>
    <lineage>
        <taxon>Bacteria</taxon>
        <taxon>Bacillati</taxon>
        <taxon>Bacillota</taxon>
        <taxon>Clostridia</taxon>
        <taxon>Lachnospirales</taxon>
        <taxon>Lachnospiraceae</taxon>
        <taxon>Pseudobutyrivibrio</taxon>
    </lineage>
</organism>
<keyword evidence="6" id="KW-1185">Reference proteome</keyword>
<dbReference type="Pfam" id="PF18435">
    <property type="entry name" value="EstA_Ig_like"/>
    <property type="match status" value="1"/>
</dbReference>
<evidence type="ECO:0000259" key="3">
    <source>
        <dbReference type="Pfam" id="PF00326"/>
    </source>
</evidence>
<feature type="domain" description="Peptidase S9 prolyl oligopeptidase catalytic" evidence="3">
    <location>
        <begin position="315"/>
        <end position="355"/>
    </location>
</feature>
<sequence>MKKKIILLLMTTVLSLNVVGCAAGSSNEKTNSDGSASKTTDSLMGEQTVVVVGDDWGPAVTTTIIHFNETVDSSSISANTFTVSETKESFNYEALSEDFEGDPSEHIEVTNARTVVDSYTCDENGNKTDSSEYVAIKLSYNPDEGNPFCYDIFTWHNTICNPYKLNVSLNDGQSLTTTNGDTISSINVNPSIDLDLDKAIYPQLDKSNLSGTYTSDDGYTLTYGSYAPEEDGNKHPLVIWIHGAGEGGTQNEIAVLGNEVTALYSEEFQNVMGGAYVLTPQTKTFWLTYNEEGDWADNPGVDSIYLESLKGLIDDYIAKNENIDTDRIYIGGCSNGGYMTMDMVLNYPDFFAAAFPICEAYADSGISDAQLEGIKDLPIWFVYANNDTTVIPENYEIPTIERLQAIGADVHTSVFEDVHDTSGRFTGEDGQPYQYMGHWSWLYFFNNDCEENGVKLWDWLASQSK</sequence>
<dbReference type="AlphaFoldDB" id="A0A2G3E7E0"/>
<gene>
    <name evidence="5" type="ORF">CSX00_13535</name>
</gene>
<evidence type="ECO:0000256" key="1">
    <source>
        <dbReference type="ARBA" id="ARBA00022729"/>
    </source>
</evidence>
<dbReference type="GO" id="GO:0008236">
    <property type="term" value="F:serine-type peptidase activity"/>
    <property type="evidence" value="ECO:0007669"/>
    <property type="project" value="InterPro"/>
</dbReference>
<accession>A0A2G3E7E0</accession>
<dbReference type="PANTHER" id="PTHR43037">
    <property type="entry name" value="UNNAMED PRODUCT-RELATED"/>
    <property type="match status" value="1"/>
</dbReference>
<keyword evidence="1 2" id="KW-0732">Signal</keyword>
<protein>
    <recommendedName>
        <fullName evidence="7">Phospholipase/Carboxylesterase</fullName>
    </recommendedName>
</protein>
<proteinExistence type="predicted"/>
<dbReference type="GO" id="GO:0006508">
    <property type="term" value="P:proteolysis"/>
    <property type="evidence" value="ECO:0007669"/>
    <property type="project" value="InterPro"/>
</dbReference>
<comment type="caution">
    <text evidence="5">The sequence shown here is derived from an EMBL/GenBank/DDBJ whole genome shotgun (WGS) entry which is preliminary data.</text>
</comment>
<dbReference type="Proteomes" id="UP000224317">
    <property type="component" value="Unassembled WGS sequence"/>
</dbReference>
<dbReference type="InterPro" id="IPR029058">
    <property type="entry name" value="AB_hydrolase_fold"/>
</dbReference>
<dbReference type="Gene3D" id="2.60.40.2180">
    <property type="match status" value="1"/>
</dbReference>
<name>A0A2G3E7E0_9FIRM</name>
<dbReference type="InterPro" id="IPR050955">
    <property type="entry name" value="Plant_Biomass_Hydrol_Est"/>
</dbReference>
<dbReference type="RefSeq" id="WP_099414030.1">
    <property type="nucleotide sequence ID" value="NZ_PDYH01000060.1"/>
</dbReference>
<evidence type="ECO:0000313" key="6">
    <source>
        <dbReference type="Proteomes" id="UP000224317"/>
    </source>
</evidence>
<evidence type="ECO:0000259" key="4">
    <source>
        <dbReference type="Pfam" id="PF18435"/>
    </source>
</evidence>
<feature type="signal peptide" evidence="2">
    <location>
        <begin position="1"/>
        <end position="22"/>
    </location>
</feature>
<evidence type="ECO:0000313" key="5">
    <source>
        <dbReference type="EMBL" id="PHU39090.1"/>
    </source>
</evidence>
<dbReference type="Pfam" id="PF00326">
    <property type="entry name" value="Peptidase_S9"/>
    <property type="match status" value="1"/>
</dbReference>
<feature type="chain" id="PRO_5039410074" description="Phospholipase/Carboxylesterase" evidence="2">
    <location>
        <begin position="23"/>
        <end position="465"/>
    </location>
</feature>
<feature type="domain" description="Esterase Ig-like N-terminal" evidence="4">
    <location>
        <begin position="48"/>
        <end position="183"/>
    </location>
</feature>
<dbReference type="EMBL" id="PDYH01000060">
    <property type="protein sequence ID" value="PHU39090.1"/>
    <property type="molecule type" value="Genomic_DNA"/>
</dbReference>
<evidence type="ECO:0008006" key="7">
    <source>
        <dbReference type="Google" id="ProtNLM"/>
    </source>
</evidence>
<dbReference type="InterPro" id="IPR041172">
    <property type="entry name" value="EstA_Ig-like_N"/>
</dbReference>